<dbReference type="EMBL" id="QLLI01000021">
    <property type="protein sequence ID" value="RAI85668.1"/>
    <property type="molecule type" value="Genomic_DNA"/>
</dbReference>
<evidence type="ECO:0000313" key="3">
    <source>
        <dbReference type="Proteomes" id="UP000248827"/>
    </source>
</evidence>
<keyword evidence="1" id="KW-0472">Membrane</keyword>
<keyword evidence="3" id="KW-1185">Reference proteome</keyword>
<feature type="transmembrane region" description="Helical" evidence="1">
    <location>
        <begin position="86"/>
        <end position="105"/>
    </location>
</feature>
<organism evidence="2 3">
    <name type="scientific">Paenibacillus pabuli</name>
    <dbReference type="NCBI Taxonomy" id="1472"/>
    <lineage>
        <taxon>Bacteria</taxon>
        <taxon>Bacillati</taxon>
        <taxon>Bacillota</taxon>
        <taxon>Bacilli</taxon>
        <taxon>Bacillales</taxon>
        <taxon>Paenibacillaceae</taxon>
        <taxon>Paenibacillus</taxon>
    </lineage>
</organism>
<accession>A0ABX9BC81</accession>
<reference evidence="2 3" key="1">
    <citation type="submission" date="2018-06" db="EMBL/GenBank/DDBJ databases">
        <title>Freshwater and sediment microbial communities from various areas in North America, analyzing microbe dynamics in response to fracking.</title>
        <authorList>
            <person name="Lamendella R."/>
        </authorList>
    </citation>
    <scope>NUCLEOTIDE SEQUENCE [LARGE SCALE GENOMIC DNA]</scope>
    <source>
        <strain evidence="2 3">NG-13</strain>
    </source>
</reference>
<evidence type="ECO:0000313" key="2">
    <source>
        <dbReference type="EMBL" id="RAI85668.1"/>
    </source>
</evidence>
<name>A0ABX9BC81_9BACL</name>
<feature type="transmembrane region" description="Helical" evidence="1">
    <location>
        <begin position="156"/>
        <end position="175"/>
    </location>
</feature>
<feature type="transmembrane region" description="Helical" evidence="1">
    <location>
        <begin position="125"/>
        <end position="144"/>
    </location>
</feature>
<dbReference type="Proteomes" id="UP000248827">
    <property type="component" value="Unassembled WGS sequence"/>
</dbReference>
<proteinExistence type="predicted"/>
<sequence length="222" mass="25306">MINKDELLQRVMEFSETAYEYEEIGVLLIKRCQKLYLKINSTDPQNYKKLIKMKFEIDELDLALKQHKLKISDAHGKLVSNYAFNVAYYGFIMLVLIYSFLYIVVASVDPSVSGNTESSLLDRNMIVYMKYLILSVMGVMFYYVTNYLIKFGEIQTRLFVACFIPVLLTGVVFTLENGNLSFSGSQSLVFLLGYNTNLVISILRIGNDKIKASIEGKKTEGA</sequence>
<dbReference type="RefSeq" id="WP_111621421.1">
    <property type="nucleotide sequence ID" value="NZ_QLLI01000021.1"/>
</dbReference>
<gene>
    <name evidence="2" type="ORF">DET54_12123</name>
</gene>
<feature type="transmembrane region" description="Helical" evidence="1">
    <location>
        <begin position="187"/>
        <end position="205"/>
    </location>
</feature>
<keyword evidence="1" id="KW-1133">Transmembrane helix</keyword>
<comment type="caution">
    <text evidence="2">The sequence shown here is derived from an EMBL/GenBank/DDBJ whole genome shotgun (WGS) entry which is preliminary data.</text>
</comment>
<keyword evidence="1" id="KW-0812">Transmembrane</keyword>
<protein>
    <submittedName>
        <fullName evidence="2">Uncharacterized protein</fullName>
    </submittedName>
</protein>
<evidence type="ECO:0000256" key="1">
    <source>
        <dbReference type="SAM" id="Phobius"/>
    </source>
</evidence>